<keyword evidence="1" id="KW-1185">Reference proteome</keyword>
<reference evidence="2" key="2">
    <citation type="submission" date="2019-10" db="EMBL/GenBank/DDBJ databases">
        <authorList>
            <consortium name="NCBI Genome Project"/>
        </authorList>
    </citation>
    <scope>NUCLEOTIDE SEQUENCE</scope>
    <source>
        <strain evidence="2">NI907</strain>
    </source>
</reference>
<dbReference type="GeneID" id="41967100"/>
<reference evidence="2" key="3">
    <citation type="submission" date="2025-08" db="UniProtKB">
        <authorList>
            <consortium name="RefSeq"/>
        </authorList>
    </citation>
    <scope>IDENTIFICATION</scope>
    <source>
        <strain evidence="2">NI907</strain>
    </source>
</reference>
<dbReference type="Proteomes" id="UP000515153">
    <property type="component" value="Unplaced"/>
</dbReference>
<proteinExistence type="predicted"/>
<dbReference type="KEGG" id="pgri:PgNI_12241"/>
<dbReference type="RefSeq" id="XP_030976238.1">
    <property type="nucleotide sequence ID" value="XM_031132195.1"/>
</dbReference>
<evidence type="ECO:0000313" key="2">
    <source>
        <dbReference type="RefSeq" id="XP_030976238.1"/>
    </source>
</evidence>
<accession>A0A6P8AMX8</accession>
<dbReference type="AlphaFoldDB" id="A0A6P8AMX8"/>
<evidence type="ECO:0000313" key="1">
    <source>
        <dbReference type="Proteomes" id="UP000515153"/>
    </source>
</evidence>
<reference evidence="2" key="1">
    <citation type="journal article" date="2019" name="Mol. Biol. Evol.">
        <title>Blast fungal genomes show frequent chromosomal changes, gene gains and losses, and effector gene turnover.</title>
        <authorList>
            <person name="Gomez Luciano L.B."/>
            <person name="Jason Tsai I."/>
            <person name="Chuma I."/>
            <person name="Tosa Y."/>
            <person name="Chen Y.H."/>
            <person name="Li J.Y."/>
            <person name="Li M.Y."/>
            <person name="Jade Lu M.Y."/>
            <person name="Nakayashiki H."/>
            <person name="Li W.H."/>
        </authorList>
    </citation>
    <scope>NUCLEOTIDE SEQUENCE</scope>
    <source>
        <strain evidence="2">NI907</strain>
    </source>
</reference>
<gene>
    <name evidence="2" type="ORF">PgNI_12241</name>
</gene>
<name>A0A6P8AMX8_PYRGI</name>
<organism evidence="1 2">
    <name type="scientific">Pyricularia grisea</name>
    <name type="common">Crabgrass-specific blast fungus</name>
    <name type="synonym">Magnaporthe grisea</name>
    <dbReference type="NCBI Taxonomy" id="148305"/>
    <lineage>
        <taxon>Eukaryota</taxon>
        <taxon>Fungi</taxon>
        <taxon>Dikarya</taxon>
        <taxon>Ascomycota</taxon>
        <taxon>Pezizomycotina</taxon>
        <taxon>Sordariomycetes</taxon>
        <taxon>Sordariomycetidae</taxon>
        <taxon>Magnaporthales</taxon>
        <taxon>Pyriculariaceae</taxon>
        <taxon>Pyricularia</taxon>
    </lineage>
</organism>
<sequence length="190" mass="21679">MESLPQDWQNRARRTGLPTRGWRCSKSTWRVSARRVFEKAFAGGGDGREEKDGGGVVLIKLHDANSDQVHIDPSAELFSPIVKLRVGETHHCKRGNDSTGQDEILCPRFDSTNQKGSCFQLQRSHMRLAAVVHVTQHTSELVKTNEQNLMVLVHRQTCEWIDHVCNHVILEHVAEIPTDPCEYVDSYRRR</sequence>
<protein>
    <submittedName>
        <fullName evidence="2">Uncharacterized protein</fullName>
    </submittedName>
</protein>